<proteinExistence type="predicted"/>
<evidence type="ECO:0000313" key="2">
    <source>
        <dbReference type="Proteomes" id="UP001199044"/>
    </source>
</evidence>
<evidence type="ECO:0008006" key="3">
    <source>
        <dbReference type="Google" id="ProtNLM"/>
    </source>
</evidence>
<protein>
    <recommendedName>
        <fullName evidence="3">Transcriptional regulator</fullName>
    </recommendedName>
</protein>
<sequence length="110" mass="12575">MKNPKLNTLLSKCDPTAPIPADLAEWLDATPVGKEVVPYREKESINSDEEYRAALKRIEELFDTADPGTPEGDELEELVTWVEEYEDEVDREITRQIENSPEIDVNLDEI</sequence>
<reference evidence="2" key="1">
    <citation type="submission" date="2023-07" db="EMBL/GenBank/DDBJ databases">
        <title>Molecular identification of indigenous halophilic bacteria isolated from red sea cost, biodegradation of synthetic dyes and assessment of degraded metabolite toxicity.</title>
        <authorList>
            <person name="Chaieb K."/>
            <person name="Altayb H.N."/>
        </authorList>
    </citation>
    <scope>NUCLEOTIDE SEQUENCE [LARGE SCALE GENOMIC DNA]</scope>
    <source>
        <strain evidence="2">K20</strain>
    </source>
</reference>
<comment type="caution">
    <text evidence="1">The sequence shown here is derived from an EMBL/GenBank/DDBJ whole genome shotgun (WGS) entry which is preliminary data.</text>
</comment>
<evidence type="ECO:0000313" key="1">
    <source>
        <dbReference type="EMBL" id="MCA2015605.1"/>
    </source>
</evidence>
<keyword evidence="2" id="KW-1185">Reference proteome</keyword>
<organism evidence="1 2">
    <name type="scientific">Vibrio tritonius</name>
    <dbReference type="NCBI Taxonomy" id="1435069"/>
    <lineage>
        <taxon>Bacteria</taxon>
        <taxon>Pseudomonadati</taxon>
        <taxon>Pseudomonadota</taxon>
        <taxon>Gammaproteobacteria</taxon>
        <taxon>Vibrionales</taxon>
        <taxon>Vibrionaceae</taxon>
        <taxon>Vibrio</taxon>
    </lineage>
</organism>
<gene>
    <name evidence="1" type="ORF">LDJ79_05745</name>
</gene>
<dbReference type="RefSeq" id="WP_225249907.1">
    <property type="nucleotide sequence ID" value="NZ_JAIWIU010000032.1"/>
</dbReference>
<dbReference type="EMBL" id="JAIWIU010000032">
    <property type="protein sequence ID" value="MCA2015605.1"/>
    <property type="molecule type" value="Genomic_DNA"/>
</dbReference>
<dbReference type="Proteomes" id="UP001199044">
    <property type="component" value="Unassembled WGS sequence"/>
</dbReference>
<accession>A0ABS7YMV8</accession>
<name>A0ABS7YMV8_9VIBR</name>